<evidence type="ECO:0000313" key="3">
    <source>
        <dbReference type="Proteomes" id="UP001385951"/>
    </source>
</evidence>
<feature type="compositionally biased region" description="Basic and acidic residues" evidence="1">
    <location>
        <begin position="155"/>
        <end position="164"/>
    </location>
</feature>
<feature type="region of interest" description="Disordered" evidence="1">
    <location>
        <begin position="120"/>
        <end position="347"/>
    </location>
</feature>
<keyword evidence="3" id="KW-1185">Reference proteome</keyword>
<protein>
    <submittedName>
        <fullName evidence="2">Uncharacterized protein</fullName>
    </submittedName>
</protein>
<organism evidence="2 3">
    <name type="scientific">Cerrena zonata</name>
    <dbReference type="NCBI Taxonomy" id="2478898"/>
    <lineage>
        <taxon>Eukaryota</taxon>
        <taxon>Fungi</taxon>
        <taxon>Dikarya</taxon>
        <taxon>Basidiomycota</taxon>
        <taxon>Agaricomycotina</taxon>
        <taxon>Agaricomycetes</taxon>
        <taxon>Polyporales</taxon>
        <taxon>Cerrenaceae</taxon>
        <taxon>Cerrena</taxon>
    </lineage>
</organism>
<feature type="compositionally biased region" description="Pro residues" evidence="1">
    <location>
        <begin position="198"/>
        <end position="210"/>
    </location>
</feature>
<feature type="compositionally biased region" description="Polar residues" evidence="1">
    <location>
        <begin position="269"/>
        <end position="303"/>
    </location>
</feature>
<feature type="region of interest" description="Disordered" evidence="1">
    <location>
        <begin position="63"/>
        <end position="101"/>
    </location>
</feature>
<evidence type="ECO:0000256" key="1">
    <source>
        <dbReference type="SAM" id="MobiDB-lite"/>
    </source>
</evidence>
<feature type="compositionally biased region" description="Basic residues" evidence="1">
    <location>
        <begin position="412"/>
        <end position="421"/>
    </location>
</feature>
<reference evidence="2 3" key="1">
    <citation type="submission" date="2022-09" db="EMBL/GenBank/DDBJ databases">
        <authorList>
            <person name="Palmer J.M."/>
        </authorList>
    </citation>
    <scope>NUCLEOTIDE SEQUENCE [LARGE SCALE GENOMIC DNA]</scope>
    <source>
        <strain evidence="2 3">DSM 7382</strain>
    </source>
</reference>
<accession>A0AAW0FKP6</accession>
<name>A0AAW0FKP6_9APHY</name>
<proteinExistence type="predicted"/>
<dbReference type="AlphaFoldDB" id="A0AAW0FKP6"/>
<feature type="compositionally biased region" description="Acidic residues" evidence="1">
    <location>
        <begin position="322"/>
        <end position="342"/>
    </location>
</feature>
<sequence>MARSSPHSTKNKRLMMHTPNRPIDRETLTARGTAHTPGELRRMRLGYLADRISSMVPALDGKKLRTPSIPSDVDDDEDESMFEDDSDVPIPHADDSPRITGFRLPRTAFRSGTRVLVLNVRRRKSNNDNSGDGGPDNDSDGFVTVPSQPIEGQEADARSLKQLEEMIDESEHEVERDLFNSVIPDRQAQDGQAKDTHPGPPNASPTPSPRSTPNRQLQNGKSKDAVVSNASPPWLPDVMTDRQDVYPSPSIPSPSIPSPSIPSPTPSSRVTPNHQPQNDKSNDIVASNASPAHSPTSNSSHSVKTVRRGASRSDSGRRTPVEDCDVDMDDGEIADTESEGDEPSAIKDMNRAIRRLEKGRPDAYLKAQDIIPLYRMMGTITRIATTEKTAVRAGSKVKSEESDSESDDVHFGRRRPRRPRMLQKQSTTPEYKALRREIRDITMELLDRENNKSPFPPPPSKASVDLMESKNLGGPTKEQLRLDVTGYKVKSKWNRAGAKIIAREYIKREGSLTQDLAIVQECVLRHIPALIIQYNSLGLENANSVIRANVTQAAERNLRNSRCKGLGQRRLETARSDPLLRKFRKLVNGLGTGGISGDETDTGRAARRSGPPRYKIVKLSWRSSMLTQLLRTLDLVHLAYRFSSMGRATAGNWPHYRVESDKQDDSPAVPGLPKNCYDAEWLALQDEDTIARLDIQKPVDLSMPESITE</sequence>
<feature type="compositionally biased region" description="Pro residues" evidence="1">
    <location>
        <begin position="249"/>
        <end position="265"/>
    </location>
</feature>
<dbReference type="EMBL" id="JASBNA010000046">
    <property type="protein sequence ID" value="KAK7680737.1"/>
    <property type="molecule type" value="Genomic_DNA"/>
</dbReference>
<feature type="compositionally biased region" description="Basic and acidic residues" evidence="1">
    <location>
        <begin position="397"/>
        <end position="411"/>
    </location>
</feature>
<feature type="region of interest" description="Disordered" evidence="1">
    <location>
        <begin position="388"/>
        <end position="430"/>
    </location>
</feature>
<dbReference type="Proteomes" id="UP001385951">
    <property type="component" value="Unassembled WGS sequence"/>
</dbReference>
<evidence type="ECO:0000313" key="2">
    <source>
        <dbReference type="EMBL" id="KAK7680737.1"/>
    </source>
</evidence>
<feature type="region of interest" description="Disordered" evidence="1">
    <location>
        <begin position="1"/>
        <end position="39"/>
    </location>
</feature>
<comment type="caution">
    <text evidence="2">The sequence shown here is derived from an EMBL/GenBank/DDBJ whole genome shotgun (WGS) entry which is preliminary data.</text>
</comment>
<feature type="compositionally biased region" description="Acidic residues" evidence="1">
    <location>
        <begin position="72"/>
        <end position="87"/>
    </location>
</feature>
<gene>
    <name evidence="2" type="ORF">QCA50_016045</name>
</gene>